<comment type="caution">
    <text evidence="3">The sequence shown here is derived from an EMBL/GenBank/DDBJ whole genome shotgun (WGS) entry which is preliminary data.</text>
</comment>
<protein>
    <recommendedName>
        <fullName evidence="5">Zinc-ribbon domain-containing protein</fullName>
    </recommendedName>
</protein>
<accession>A0A9P0ZQ29</accession>
<dbReference type="GO" id="GO:1900150">
    <property type="term" value="P:regulation of defense response to fungus"/>
    <property type="evidence" value="ECO:0007669"/>
    <property type="project" value="InterPro"/>
</dbReference>
<dbReference type="PANTHER" id="PTHR31105:SF55">
    <property type="entry name" value="ZINC-RIBBON DOMAIN-CONTAINING PROTEIN-RELATED"/>
    <property type="match status" value="1"/>
</dbReference>
<sequence>MVMAGASTSSSSDVLLVPCPRCGNILPELLDLPLYQCGGCGAVLRDVAAKRKGLVEDGLSGKSGDGTGRVVFGKATIAVKLDNAYETDERRNGGLEANMTLELHNSSTLRNRNGIVSADSIGVGKRERVSARTRFCQPISDRSIYRDEYELSKNRLERGGKRNVPLDSYGYIPMEASPQYDPYKKNYDGCGRDVGLEYDKAKLLRKIGELNDQLGRMCEVAESPNQEGTVSYGGRDVYRQGLFGVNKKPLGQGRHALGGYTHITQPYQHPPQMCYHSGCHDPYMDLNTYPLRQNPQNHYHQNREAHLVVPPPNYGIQRSHVLKCADDWLYNQQRLPRSSQAEKTDFGRPKKVIIAISGGAPFITCCHCKEILRLPVKLRTTGKNRNKMRCESCSSIIVYELGGKGIISSSPRKMGKDYSLPVEFPNTNDSDDAASRYDNVTKWSHDQKEKHNSVKDEPEMDISMNVSENSRVSVESFEVSKDCDQLNDQNGSESFQEDIKGSIVELSSSGMSSQILEDIRSNVFVNGQLIPAPEVKRAEKLAGPIQLGKYWYDVRAGFWGVIGHPCLGIIPPNIEEFNYPMPKHCAAGNTGVFVNGRELHETDLNILVSRGLPITENKSYLIEISGKIVDEQTGQELDSLGKLAPTIERVRCGFGMKVPKWIEEQSE</sequence>
<name>A0A9P0ZQ29_CUSEU</name>
<reference evidence="3" key="1">
    <citation type="submission" date="2022-07" db="EMBL/GenBank/DDBJ databases">
        <authorList>
            <person name="Macas J."/>
            <person name="Novak P."/>
            <person name="Neumann P."/>
        </authorList>
    </citation>
    <scope>NUCLEOTIDE SEQUENCE</scope>
</reference>
<evidence type="ECO:0000259" key="1">
    <source>
        <dbReference type="Pfam" id="PF11331"/>
    </source>
</evidence>
<dbReference type="InterPro" id="IPR021480">
    <property type="entry name" value="Zinc_ribbon_12"/>
</dbReference>
<evidence type="ECO:0000259" key="2">
    <source>
        <dbReference type="Pfam" id="PF22910"/>
    </source>
</evidence>
<dbReference type="EMBL" id="CAMAPE010000050">
    <property type="protein sequence ID" value="CAH9106646.1"/>
    <property type="molecule type" value="Genomic_DNA"/>
</dbReference>
<evidence type="ECO:0000313" key="4">
    <source>
        <dbReference type="Proteomes" id="UP001152484"/>
    </source>
</evidence>
<dbReference type="InterPro" id="IPR055126">
    <property type="entry name" value="EDR4-like_N"/>
</dbReference>
<dbReference type="Pfam" id="PF22910">
    <property type="entry name" value="EDR4-like_1st"/>
    <property type="match status" value="1"/>
</dbReference>
<dbReference type="OrthoDB" id="2020426at2759"/>
<feature type="domain" description="Enhanced disease resistance 4-like N-terminal" evidence="2">
    <location>
        <begin position="16"/>
        <end position="45"/>
    </location>
</feature>
<dbReference type="Proteomes" id="UP001152484">
    <property type="component" value="Unassembled WGS sequence"/>
</dbReference>
<dbReference type="PANTHER" id="PTHR31105">
    <property type="entry name" value="EXTRA-LARGE G-PROTEIN-LIKE"/>
    <property type="match status" value="1"/>
</dbReference>
<evidence type="ECO:0008006" key="5">
    <source>
        <dbReference type="Google" id="ProtNLM"/>
    </source>
</evidence>
<organism evidence="3 4">
    <name type="scientific">Cuscuta europaea</name>
    <name type="common">European dodder</name>
    <dbReference type="NCBI Taxonomy" id="41803"/>
    <lineage>
        <taxon>Eukaryota</taxon>
        <taxon>Viridiplantae</taxon>
        <taxon>Streptophyta</taxon>
        <taxon>Embryophyta</taxon>
        <taxon>Tracheophyta</taxon>
        <taxon>Spermatophyta</taxon>
        <taxon>Magnoliopsida</taxon>
        <taxon>eudicotyledons</taxon>
        <taxon>Gunneridae</taxon>
        <taxon>Pentapetalae</taxon>
        <taxon>asterids</taxon>
        <taxon>lamiids</taxon>
        <taxon>Solanales</taxon>
        <taxon>Convolvulaceae</taxon>
        <taxon>Cuscuteae</taxon>
        <taxon>Cuscuta</taxon>
        <taxon>Cuscuta subgen. Cuscuta</taxon>
    </lineage>
</organism>
<dbReference type="Pfam" id="PF11331">
    <property type="entry name" value="Zn_ribbon_12"/>
    <property type="match status" value="1"/>
</dbReference>
<dbReference type="InterPro" id="IPR040244">
    <property type="entry name" value="EDR4-like"/>
</dbReference>
<feature type="domain" description="Probable zinc-ribbon" evidence="1">
    <location>
        <begin position="358"/>
        <end position="400"/>
    </location>
</feature>
<dbReference type="AlphaFoldDB" id="A0A9P0ZQ29"/>
<proteinExistence type="predicted"/>
<gene>
    <name evidence="3" type="ORF">CEURO_LOCUS17396</name>
</gene>
<keyword evidence="4" id="KW-1185">Reference proteome</keyword>
<evidence type="ECO:0000313" key="3">
    <source>
        <dbReference type="EMBL" id="CAH9106646.1"/>
    </source>
</evidence>